<evidence type="ECO:0000313" key="3">
    <source>
        <dbReference type="Proteomes" id="UP000237144"/>
    </source>
</evidence>
<dbReference type="GO" id="GO:0008474">
    <property type="term" value="F:palmitoyl-(protein) hydrolase activity"/>
    <property type="evidence" value="ECO:0007669"/>
    <property type="project" value="TreeGrafter"/>
</dbReference>
<proteinExistence type="predicted"/>
<dbReference type="OrthoDB" id="10249433at2759"/>
<dbReference type="Gene3D" id="3.40.50.1820">
    <property type="entry name" value="alpha/beta hydrolase"/>
    <property type="match status" value="1"/>
</dbReference>
<keyword evidence="3" id="KW-1185">Reference proteome</keyword>
<evidence type="ECO:0000256" key="1">
    <source>
        <dbReference type="SAM" id="MobiDB-lite"/>
    </source>
</evidence>
<dbReference type="Proteomes" id="UP000237144">
    <property type="component" value="Unassembled WGS sequence"/>
</dbReference>
<dbReference type="AlphaFoldDB" id="A0A2S5B298"/>
<dbReference type="GO" id="GO:0016020">
    <property type="term" value="C:membrane"/>
    <property type="evidence" value="ECO:0007669"/>
    <property type="project" value="TreeGrafter"/>
</dbReference>
<evidence type="ECO:0000313" key="2">
    <source>
        <dbReference type="EMBL" id="POY70811.1"/>
    </source>
</evidence>
<reference evidence="2 3" key="1">
    <citation type="journal article" date="2018" name="Front. Microbiol.">
        <title>Prospects for Fungal Bioremediation of Acidic Radioactive Waste Sites: Characterization and Genome Sequence of Rhodotorula taiwanensis MD1149.</title>
        <authorList>
            <person name="Tkavc R."/>
            <person name="Matrosova V.Y."/>
            <person name="Grichenko O.E."/>
            <person name="Gostincar C."/>
            <person name="Volpe R.P."/>
            <person name="Klimenkova P."/>
            <person name="Gaidamakova E.K."/>
            <person name="Zhou C.E."/>
            <person name="Stewart B.J."/>
            <person name="Lyman M.G."/>
            <person name="Malfatti S.A."/>
            <person name="Rubinfeld B."/>
            <person name="Courtot M."/>
            <person name="Singh J."/>
            <person name="Dalgard C.L."/>
            <person name="Hamilton T."/>
            <person name="Frey K.G."/>
            <person name="Gunde-Cimerman N."/>
            <person name="Dugan L."/>
            <person name="Daly M.J."/>
        </authorList>
    </citation>
    <scope>NUCLEOTIDE SEQUENCE [LARGE SCALE GENOMIC DNA]</scope>
    <source>
        <strain evidence="2 3">MD1149</strain>
    </source>
</reference>
<comment type="caution">
    <text evidence="2">The sequence shown here is derived from an EMBL/GenBank/DDBJ whole genome shotgun (WGS) entry which is preliminary data.</text>
</comment>
<dbReference type="STRING" id="741276.A0A2S5B298"/>
<dbReference type="PANTHER" id="PTHR12277">
    <property type="entry name" value="ALPHA/BETA HYDROLASE DOMAIN-CONTAINING PROTEIN"/>
    <property type="match status" value="1"/>
</dbReference>
<feature type="region of interest" description="Disordered" evidence="1">
    <location>
        <begin position="383"/>
        <end position="408"/>
    </location>
</feature>
<dbReference type="SUPFAM" id="SSF53474">
    <property type="entry name" value="alpha/beta-Hydrolases"/>
    <property type="match status" value="1"/>
</dbReference>
<accession>A0A2S5B298</accession>
<dbReference type="InterPro" id="IPR029058">
    <property type="entry name" value="AB_hydrolase_fold"/>
</dbReference>
<gene>
    <name evidence="2" type="ORF">BMF94_6223</name>
</gene>
<protein>
    <submittedName>
        <fullName evidence="2">Uncharacterized protein</fullName>
    </submittedName>
</protein>
<sequence length="408" mass="45371">MLRAIRPRTIAWRTRPASARRGIALLPEASNAPLAGTDGSGPPWLFLLQIALGLPTALWAYKCFMLVLFQRKIIYLPSVPPGTRSEPVPKTTGDLQIDEIRLQSSAPSRWTRRPVTLRGIDVEWRGDLESESLTRQRVVVVYLQGNAGTPLLRLPLFRALLRPDRFRKDDFPRISIYAVAPRSFWLSDRSAPTQQTVLADYEAALAGAVRKYGRSANYVLYGHSLGGAAALLMLGRQRSVGTSTPPDPALSGLILENPLPSIPYMVRALYPQRWLPYHYLGPFAFDRWDALEATRTASGDVAKPPSLWIRSARDEIIPHDATDDGVRRLYESWNATTWPRVGPGERAGRRGQARWLDVPDALHDTAYGSRVWRDEIRSFIAGVVGNSPDDGAGSDHRELRGSPPVDSV</sequence>
<name>A0A2S5B298_9BASI</name>
<organism evidence="2 3">
    <name type="scientific">Rhodotorula taiwanensis</name>
    <dbReference type="NCBI Taxonomy" id="741276"/>
    <lineage>
        <taxon>Eukaryota</taxon>
        <taxon>Fungi</taxon>
        <taxon>Dikarya</taxon>
        <taxon>Basidiomycota</taxon>
        <taxon>Pucciniomycotina</taxon>
        <taxon>Microbotryomycetes</taxon>
        <taxon>Sporidiobolales</taxon>
        <taxon>Sporidiobolaceae</taxon>
        <taxon>Rhodotorula</taxon>
    </lineage>
</organism>
<dbReference type="EMBL" id="PJQD01000097">
    <property type="protein sequence ID" value="POY70811.1"/>
    <property type="molecule type" value="Genomic_DNA"/>
</dbReference>
<dbReference type="PANTHER" id="PTHR12277:SF64">
    <property type="entry name" value="SUPERFAMILY HYDROLASE, PUTATIVE (AFU_ORTHOLOGUE AFUA_3G01760)-RELATED"/>
    <property type="match status" value="1"/>
</dbReference>